<proteinExistence type="inferred from homology"/>
<evidence type="ECO:0000313" key="6">
    <source>
        <dbReference type="EMBL" id="MFK2853865.1"/>
    </source>
</evidence>
<organism evidence="6 7">
    <name type="scientific">Dyella humi</name>
    <dbReference type="NCBI Taxonomy" id="1770547"/>
    <lineage>
        <taxon>Bacteria</taxon>
        <taxon>Pseudomonadati</taxon>
        <taxon>Pseudomonadota</taxon>
        <taxon>Gammaproteobacteria</taxon>
        <taxon>Lysobacterales</taxon>
        <taxon>Rhodanobacteraceae</taxon>
        <taxon>Dyella</taxon>
    </lineage>
</organism>
<dbReference type="Pfam" id="PF03466">
    <property type="entry name" value="LysR_substrate"/>
    <property type="match status" value="1"/>
</dbReference>
<protein>
    <submittedName>
        <fullName evidence="6">LysR family transcriptional regulator</fullName>
    </submittedName>
</protein>
<accession>A0ABW8IFB0</accession>
<evidence type="ECO:0000259" key="5">
    <source>
        <dbReference type="PROSITE" id="PS50931"/>
    </source>
</evidence>
<dbReference type="Pfam" id="PF00126">
    <property type="entry name" value="HTH_1"/>
    <property type="match status" value="1"/>
</dbReference>
<dbReference type="SUPFAM" id="SSF53850">
    <property type="entry name" value="Periplasmic binding protein-like II"/>
    <property type="match status" value="1"/>
</dbReference>
<dbReference type="InterPro" id="IPR005119">
    <property type="entry name" value="LysR_subst-bd"/>
</dbReference>
<gene>
    <name evidence="6" type="ORF">ISP18_04615</name>
</gene>
<feature type="domain" description="HTH lysR-type" evidence="5">
    <location>
        <begin position="1"/>
        <end position="59"/>
    </location>
</feature>
<dbReference type="Proteomes" id="UP001620409">
    <property type="component" value="Unassembled WGS sequence"/>
</dbReference>
<dbReference type="PROSITE" id="PS50931">
    <property type="entry name" value="HTH_LYSR"/>
    <property type="match status" value="1"/>
</dbReference>
<keyword evidence="4" id="KW-0804">Transcription</keyword>
<evidence type="ECO:0000313" key="7">
    <source>
        <dbReference type="Proteomes" id="UP001620409"/>
    </source>
</evidence>
<dbReference type="InterPro" id="IPR036390">
    <property type="entry name" value="WH_DNA-bd_sf"/>
</dbReference>
<dbReference type="Gene3D" id="1.10.10.10">
    <property type="entry name" value="Winged helix-like DNA-binding domain superfamily/Winged helix DNA-binding domain"/>
    <property type="match status" value="1"/>
</dbReference>
<comment type="caution">
    <text evidence="6">The sequence shown here is derived from an EMBL/GenBank/DDBJ whole genome shotgun (WGS) entry which is preliminary data.</text>
</comment>
<dbReference type="InterPro" id="IPR000847">
    <property type="entry name" value="LysR_HTH_N"/>
</dbReference>
<evidence type="ECO:0000256" key="4">
    <source>
        <dbReference type="ARBA" id="ARBA00023163"/>
    </source>
</evidence>
<keyword evidence="2" id="KW-0805">Transcription regulation</keyword>
<dbReference type="Gene3D" id="3.40.190.10">
    <property type="entry name" value="Periplasmic binding protein-like II"/>
    <property type="match status" value="2"/>
</dbReference>
<evidence type="ECO:0000256" key="1">
    <source>
        <dbReference type="ARBA" id="ARBA00009437"/>
    </source>
</evidence>
<dbReference type="SUPFAM" id="SSF46785">
    <property type="entry name" value="Winged helix' DNA-binding domain"/>
    <property type="match status" value="1"/>
</dbReference>
<dbReference type="RefSeq" id="WP_380017469.1">
    <property type="nucleotide sequence ID" value="NZ_JADIKI010000021.1"/>
</dbReference>
<dbReference type="InterPro" id="IPR036388">
    <property type="entry name" value="WH-like_DNA-bd_sf"/>
</dbReference>
<evidence type="ECO:0000256" key="3">
    <source>
        <dbReference type="ARBA" id="ARBA00023125"/>
    </source>
</evidence>
<name>A0ABW8IFB0_9GAMM</name>
<dbReference type="InterPro" id="IPR058163">
    <property type="entry name" value="LysR-type_TF_proteobact-type"/>
</dbReference>
<dbReference type="CDD" id="cd08472">
    <property type="entry name" value="PBP2_CrgA_like_3"/>
    <property type="match status" value="1"/>
</dbReference>
<reference evidence="6 7" key="1">
    <citation type="submission" date="2020-10" db="EMBL/GenBank/DDBJ databases">
        <title>Phylogeny of dyella-like bacteria.</title>
        <authorList>
            <person name="Fu J."/>
        </authorList>
    </citation>
    <scope>NUCLEOTIDE SEQUENCE [LARGE SCALE GENOMIC DNA]</scope>
    <source>
        <strain evidence="6 7">DHG40</strain>
    </source>
</reference>
<dbReference type="PRINTS" id="PR00039">
    <property type="entry name" value="HTHLYSR"/>
</dbReference>
<dbReference type="PANTHER" id="PTHR30537:SF17">
    <property type="entry name" value="LYSR-FAMILY REGULATORY PROTEIN"/>
    <property type="match status" value="1"/>
</dbReference>
<comment type="similarity">
    <text evidence="1">Belongs to the LysR transcriptional regulatory family.</text>
</comment>
<keyword evidence="7" id="KW-1185">Reference proteome</keyword>
<keyword evidence="3" id="KW-0238">DNA-binding</keyword>
<dbReference type="EMBL" id="JADIKI010000021">
    <property type="protein sequence ID" value="MFK2853865.1"/>
    <property type="molecule type" value="Genomic_DNA"/>
</dbReference>
<dbReference type="PANTHER" id="PTHR30537">
    <property type="entry name" value="HTH-TYPE TRANSCRIPTIONAL REGULATOR"/>
    <property type="match status" value="1"/>
</dbReference>
<evidence type="ECO:0000256" key="2">
    <source>
        <dbReference type="ARBA" id="ARBA00023015"/>
    </source>
</evidence>
<sequence length="301" mass="33827">MDHFQAIRVFARIVETGAFSRAAESLQMPNATVSKSIQMLERHLGVKLFERSTRRVSVTVDGAAYYERTRHLMSELEDIEATLGRSQRNPRGPLRVDTGGSTASAVIIPKLREFRSRYPDIQVQLSVTDRTLDLIGENIDCAIRSVADDPALVTKRLGSLRWTTCASPAFLKRHGVPKHPRDISRKKLPVAGYFSARTGLVQPLQFLDQGELIEVPATNSVLVNESNAHLAAGLAGLGLIHTMDFNVRPWIERGELRPVLEPYRPRPLEVYIVYPPSRRLSTKVRVFVEWVTSIYEAMDRG</sequence>